<name>A0ABV1QIF3_9HYPH</name>
<sequence>MALSELLAVLAPPSHPRETGGAPWPEVERRLSTALPTDYKRFIETYGTGRIADFLVVLNPFTANRHIDLIDHALHDPEGMSLLKDEHPGHYRFDRFPVAGGILPFAITDNGDTFYWKTSPSPDRWPVLVYESRGPDHDLFDGPMTTVLAALLSGAVRSRIFPSGFPGPAPSFVPA</sequence>
<dbReference type="Pfam" id="PF14568">
    <property type="entry name" value="SUKH_6"/>
    <property type="match status" value="1"/>
</dbReference>
<dbReference type="Proteomes" id="UP001480955">
    <property type="component" value="Unassembled WGS sequence"/>
</dbReference>
<proteinExistence type="predicted"/>
<dbReference type="InterPro" id="IPR037883">
    <property type="entry name" value="Knr4/Smi1-like_sf"/>
</dbReference>
<evidence type="ECO:0000313" key="2">
    <source>
        <dbReference type="Proteomes" id="UP001480955"/>
    </source>
</evidence>
<evidence type="ECO:0000313" key="1">
    <source>
        <dbReference type="EMBL" id="MER2249175.1"/>
    </source>
</evidence>
<gene>
    <name evidence="1" type="ORF">ABS772_04525</name>
</gene>
<dbReference type="RefSeq" id="WP_350392484.1">
    <property type="nucleotide sequence ID" value="NZ_JBELQE010000030.1"/>
</dbReference>
<reference evidence="1 2" key="1">
    <citation type="submission" date="2024-06" db="EMBL/GenBank/DDBJ databases">
        <authorList>
            <person name="Campbell A.G."/>
        </authorList>
    </citation>
    <scope>NUCLEOTIDE SEQUENCE [LARGE SCALE GENOMIC DNA]</scope>
    <source>
        <strain evidence="1 2">EM12</strain>
    </source>
</reference>
<dbReference type="Gene3D" id="3.40.1580.10">
    <property type="entry name" value="SMI1/KNR4-like"/>
    <property type="match status" value="1"/>
</dbReference>
<protein>
    <submittedName>
        <fullName evidence="1">SMI1/KNR4 family protein</fullName>
    </submittedName>
</protein>
<keyword evidence="2" id="KW-1185">Reference proteome</keyword>
<accession>A0ABV1QIF3</accession>
<dbReference type="EMBL" id="JBELQE010000030">
    <property type="protein sequence ID" value="MER2249175.1"/>
    <property type="molecule type" value="Genomic_DNA"/>
</dbReference>
<organism evidence="1 2">
    <name type="scientific">Methylorubrum podarium</name>
    <dbReference type="NCBI Taxonomy" id="200476"/>
    <lineage>
        <taxon>Bacteria</taxon>
        <taxon>Pseudomonadati</taxon>
        <taxon>Pseudomonadota</taxon>
        <taxon>Alphaproteobacteria</taxon>
        <taxon>Hyphomicrobiales</taxon>
        <taxon>Methylobacteriaceae</taxon>
        <taxon>Methylorubrum</taxon>
    </lineage>
</organism>
<comment type="caution">
    <text evidence="1">The sequence shown here is derived from an EMBL/GenBank/DDBJ whole genome shotgun (WGS) entry which is preliminary data.</text>
</comment>
<dbReference type="SUPFAM" id="SSF160631">
    <property type="entry name" value="SMI1/KNR4-like"/>
    <property type="match status" value="1"/>
</dbReference>